<organism evidence="2 3">
    <name type="scientific">Desulfosporosinus nitroreducens</name>
    <dbReference type="NCBI Taxonomy" id="2018668"/>
    <lineage>
        <taxon>Bacteria</taxon>
        <taxon>Bacillati</taxon>
        <taxon>Bacillota</taxon>
        <taxon>Clostridia</taxon>
        <taxon>Eubacteriales</taxon>
        <taxon>Desulfitobacteriaceae</taxon>
        <taxon>Desulfosporosinus</taxon>
    </lineage>
</organism>
<accession>A0ABT8R0E6</accession>
<dbReference type="InterPro" id="IPR011260">
    <property type="entry name" value="RNAP_asu_C"/>
</dbReference>
<name>A0ABT8R0E6_9FIRM</name>
<evidence type="ECO:0000313" key="3">
    <source>
        <dbReference type="Proteomes" id="UP001176021"/>
    </source>
</evidence>
<dbReference type="SUPFAM" id="SSF47789">
    <property type="entry name" value="C-terminal domain of RNA polymerase alpha subunit"/>
    <property type="match status" value="1"/>
</dbReference>
<gene>
    <name evidence="2" type="ORF">M8H41_22430</name>
</gene>
<reference evidence="2" key="1">
    <citation type="submission" date="2022-05" db="EMBL/GenBank/DDBJ databases">
        <title>Expanded diversity of anoxic marine methylotrophy in a Black Sea sulfate reducing microorganism.</title>
        <authorList>
            <person name="Fischer P.Q."/>
            <person name="Stams A.J.M."/>
            <person name="Villanueva L."/>
            <person name="Sousa D.Z."/>
        </authorList>
    </citation>
    <scope>NUCLEOTIDE SEQUENCE</scope>
    <source>
        <strain evidence="2">P130</strain>
    </source>
</reference>
<dbReference type="Proteomes" id="UP001176021">
    <property type="component" value="Unassembled WGS sequence"/>
</dbReference>
<dbReference type="Pfam" id="PF03118">
    <property type="entry name" value="RNA_pol_A_CTD"/>
    <property type="match status" value="1"/>
</dbReference>
<sequence>MILETQITIYVCSLCQRTYRLKEDAKKCEILCAKLLESPDISVLGLSSRTYNLLKIAGIDTIEELLEKSDTQLLQLKRFGQGALYELRLQLQRYEAKMQKRGTIN</sequence>
<protein>
    <recommendedName>
        <fullName evidence="1">RNA polymerase alpha subunit C-terminal domain-containing protein</fullName>
    </recommendedName>
</protein>
<comment type="caution">
    <text evidence="2">The sequence shown here is derived from an EMBL/GenBank/DDBJ whole genome shotgun (WGS) entry which is preliminary data.</text>
</comment>
<proteinExistence type="predicted"/>
<keyword evidence="3" id="KW-1185">Reference proteome</keyword>
<evidence type="ECO:0000259" key="1">
    <source>
        <dbReference type="Pfam" id="PF03118"/>
    </source>
</evidence>
<dbReference type="RefSeq" id="WP_252467813.1">
    <property type="nucleotide sequence ID" value="NZ_JAMHFY010000003.1"/>
</dbReference>
<evidence type="ECO:0000313" key="2">
    <source>
        <dbReference type="EMBL" id="MDO0825571.1"/>
    </source>
</evidence>
<feature type="domain" description="RNA polymerase alpha subunit C-terminal" evidence="1">
    <location>
        <begin position="40"/>
        <end position="92"/>
    </location>
</feature>
<dbReference type="EMBL" id="JAMJEV010000028">
    <property type="protein sequence ID" value="MDO0825571.1"/>
    <property type="molecule type" value="Genomic_DNA"/>
</dbReference>
<dbReference type="Gene3D" id="1.10.150.20">
    <property type="entry name" value="5' to 3' exonuclease, C-terminal subdomain"/>
    <property type="match status" value="1"/>
</dbReference>